<name>A0A9E7FQD1_9LILI</name>
<keyword evidence="2" id="KW-0805">Transcription regulation</keyword>
<dbReference type="SUPFAM" id="SSF54171">
    <property type="entry name" value="DNA-binding domain"/>
    <property type="match status" value="1"/>
</dbReference>
<dbReference type="PROSITE" id="PS51032">
    <property type="entry name" value="AP2_ERF"/>
    <property type="match status" value="1"/>
</dbReference>
<evidence type="ECO:0000259" key="7">
    <source>
        <dbReference type="PROSITE" id="PS50181"/>
    </source>
</evidence>
<dbReference type="InterPro" id="IPR001810">
    <property type="entry name" value="F-box_dom"/>
</dbReference>
<dbReference type="InterPro" id="IPR001471">
    <property type="entry name" value="AP2/ERF_dom"/>
</dbReference>
<keyword evidence="5" id="KW-0539">Nucleus</keyword>
<feature type="region of interest" description="Disordered" evidence="6">
    <location>
        <begin position="515"/>
        <end position="542"/>
    </location>
</feature>
<accession>A0A9E7FQD1</accession>
<evidence type="ECO:0000313" key="10">
    <source>
        <dbReference type="Proteomes" id="UP001055439"/>
    </source>
</evidence>
<dbReference type="CDD" id="cd00018">
    <property type="entry name" value="AP2"/>
    <property type="match status" value="1"/>
</dbReference>
<dbReference type="GO" id="GO:0003700">
    <property type="term" value="F:DNA-binding transcription factor activity"/>
    <property type="evidence" value="ECO:0007669"/>
    <property type="project" value="InterPro"/>
</dbReference>
<comment type="subcellular location">
    <subcellularLocation>
        <location evidence="1">Nucleus</location>
    </subcellularLocation>
</comment>
<feature type="region of interest" description="Disordered" evidence="6">
    <location>
        <begin position="331"/>
        <end position="376"/>
    </location>
</feature>
<keyword evidence="3" id="KW-0238">DNA-binding</keyword>
<dbReference type="GO" id="GO:0005634">
    <property type="term" value="C:nucleus"/>
    <property type="evidence" value="ECO:0007669"/>
    <property type="project" value="UniProtKB-SubCell"/>
</dbReference>
<evidence type="ECO:0000256" key="6">
    <source>
        <dbReference type="SAM" id="MobiDB-lite"/>
    </source>
</evidence>
<evidence type="ECO:0000256" key="5">
    <source>
        <dbReference type="ARBA" id="ARBA00023242"/>
    </source>
</evidence>
<dbReference type="InterPro" id="IPR036047">
    <property type="entry name" value="F-box-like_dom_sf"/>
</dbReference>
<protein>
    <submittedName>
        <fullName evidence="9">F-box protein</fullName>
    </submittedName>
</protein>
<evidence type="ECO:0000313" key="9">
    <source>
        <dbReference type="EMBL" id="URD98127.1"/>
    </source>
</evidence>
<dbReference type="EMBL" id="CP097506">
    <property type="protein sequence ID" value="URD98127.1"/>
    <property type="molecule type" value="Genomic_DNA"/>
</dbReference>
<proteinExistence type="predicted"/>
<dbReference type="SUPFAM" id="SSF81383">
    <property type="entry name" value="F-box domain"/>
    <property type="match status" value="1"/>
</dbReference>
<dbReference type="InterPro" id="IPR036955">
    <property type="entry name" value="AP2/ERF_dom_sf"/>
</dbReference>
<dbReference type="InterPro" id="IPR025886">
    <property type="entry name" value="PP2-like"/>
</dbReference>
<organism evidence="9 10">
    <name type="scientific">Musa troglodytarum</name>
    <name type="common">fe'i banana</name>
    <dbReference type="NCBI Taxonomy" id="320322"/>
    <lineage>
        <taxon>Eukaryota</taxon>
        <taxon>Viridiplantae</taxon>
        <taxon>Streptophyta</taxon>
        <taxon>Embryophyta</taxon>
        <taxon>Tracheophyta</taxon>
        <taxon>Spermatophyta</taxon>
        <taxon>Magnoliopsida</taxon>
        <taxon>Liliopsida</taxon>
        <taxon>Zingiberales</taxon>
        <taxon>Musaceae</taxon>
        <taxon>Musa</taxon>
    </lineage>
</organism>
<evidence type="ECO:0000256" key="2">
    <source>
        <dbReference type="ARBA" id="ARBA00023015"/>
    </source>
</evidence>
<dbReference type="OrthoDB" id="1932364at2759"/>
<keyword evidence="4" id="KW-0804">Transcription</keyword>
<dbReference type="SMART" id="SM00380">
    <property type="entry name" value="AP2"/>
    <property type="match status" value="1"/>
</dbReference>
<evidence type="ECO:0000256" key="1">
    <source>
        <dbReference type="ARBA" id="ARBA00004123"/>
    </source>
</evidence>
<dbReference type="GO" id="GO:0003677">
    <property type="term" value="F:DNA binding"/>
    <property type="evidence" value="ECO:0007669"/>
    <property type="project" value="UniProtKB-KW"/>
</dbReference>
<dbReference type="Pfam" id="PF00847">
    <property type="entry name" value="AP2"/>
    <property type="match status" value="1"/>
</dbReference>
<dbReference type="Proteomes" id="UP001055439">
    <property type="component" value="Chromosome 4"/>
</dbReference>
<dbReference type="InterPro" id="IPR016177">
    <property type="entry name" value="DNA-bd_dom_sf"/>
</dbReference>
<dbReference type="Gene3D" id="1.20.1280.50">
    <property type="match status" value="1"/>
</dbReference>
<dbReference type="CDD" id="cd22162">
    <property type="entry name" value="F-box_AtSKIP3-like"/>
    <property type="match status" value="1"/>
</dbReference>
<reference evidence="9" key="1">
    <citation type="submission" date="2022-05" db="EMBL/GenBank/DDBJ databases">
        <title>The Musa troglodytarum L. genome provides insights into the mechanism of non-climacteric behaviour and enrichment of carotenoids.</title>
        <authorList>
            <person name="Wang J."/>
        </authorList>
    </citation>
    <scope>NUCLEOTIDE SEQUENCE</scope>
    <source>
        <tissue evidence="9">Leaf</tissue>
    </source>
</reference>
<feature type="region of interest" description="Disordered" evidence="6">
    <location>
        <begin position="462"/>
        <end position="489"/>
    </location>
</feature>
<dbReference type="Gene3D" id="3.30.730.10">
    <property type="entry name" value="AP2/ERF domain"/>
    <property type="match status" value="1"/>
</dbReference>
<dbReference type="Pfam" id="PF14299">
    <property type="entry name" value="PP2"/>
    <property type="match status" value="1"/>
</dbReference>
<evidence type="ECO:0000256" key="3">
    <source>
        <dbReference type="ARBA" id="ARBA00023125"/>
    </source>
</evidence>
<keyword evidence="10" id="KW-1185">Reference proteome</keyword>
<dbReference type="PANTHER" id="PTHR31960:SF30">
    <property type="entry name" value="OS04G0571300 PROTEIN"/>
    <property type="match status" value="1"/>
</dbReference>
<feature type="domain" description="F-box" evidence="7">
    <location>
        <begin position="43"/>
        <end position="89"/>
    </location>
</feature>
<dbReference type="PANTHER" id="PTHR31960">
    <property type="entry name" value="F-BOX PROTEIN PP2-A15"/>
    <property type="match status" value="1"/>
</dbReference>
<dbReference type="Pfam" id="PF12937">
    <property type="entry name" value="F-box-like"/>
    <property type="match status" value="1"/>
</dbReference>
<evidence type="ECO:0000256" key="4">
    <source>
        <dbReference type="ARBA" id="ARBA00023163"/>
    </source>
</evidence>
<dbReference type="AlphaFoldDB" id="A0A9E7FQD1"/>
<sequence>MSSTVFSSSISVEIGAGVGFVVSSMGAGASSVMGREGEAEDHETGLGNLPESCVAAVLLHLDPPEICRVARLSRTFRGAASADFVWEAKLPENYMYLVELASGGKSPSERDRLCLKEVYARLCRPNPFDGGNKEFWLDKSWGGFCMSISSKALLITGIDDRRYWNYIPTEESRFDTVAYLQHTWWFEVDGEIDFYFPAGTYSLFFRLHLGRASKRLGRRICSSEHIHGWDIKPVQFHLSTSDGQNTISHCYLDEPGRWILYHAGDFVVENSNISTKIQFSLTQIDCTHTKGGVCVDSVLIYPKGFILKRCMAEQPSDTQCHPPVQCSHVGEGGRPPLLQPPEQLAPPCDQGANVAQTEAQPSEQRARAERGASRRHPTYRGIRFRSRKWVSEIREPRKASRIWLGTYPTAEMAAVAYDVAAHALRGADAVLNFPDEIATRPVPASASPTHIRATAAEAAASMVPKSGAADDKVAAPQQPGELGESAAGGAEGKYIDEEEIFDMPQLLVNMAEGMLMSPPRLSPHGSEDSPEASEGESLWSYP</sequence>
<feature type="compositionally biased region" description="Polar residues" evidence="6">
    <location>
        <begin position="353"/>
        <end position="363"/>
    </location>
</feature>
<evidence type="ECO:0000259" key="8">
    <source>
        <dbReference type="PROSITE" id="PS51032"/>
    </source>
</evidence>
<gene>
    <name evidence="9" type="ORF">MUK42_28895</name>
</gene>
<dbReference type="PROSITE" id="PS50181">
    <property type="entry name" value="FBOX"/>
    <property type="match status" value="1"/>
</dbReference>
<feature type="domain" description="AP2/ERF" evidence="8">
    <location>
        <begin position="368"/>
        <end position="434"/>
    </location>
</feature>